<comment type="caution">
    <text evidence="3">The sequence shown here is derived from an EMBL/GenBank/DDBJ whole genome shotgun (WGS) entry which is preliminary data.</text>
</comment>
<evidence type="ECO:0000313" key="5">
    <source>
        <dbReference type="Proteomes" id="UP001152797"/>
    </source>
</evidence>
<gene>
    <name evidence="3" type="ORF">C1SCF055_LOCUS27048</name>
</gene>
<protein>
    <submittedName>
        <fullName evidence="3">Uncharacterized protein</fullName>
    </submittedName>
</protein>
<dbReference type="EMBL" id="CAMXCT030002868">
    <property type="protein sequence ID" value="CAL4788282.1"/>
    <property type="molecule type" value="Genomic_DNA"/>
</dbReference>
<accession>A0A9P1G7V5</accession>
<evidence type="ECO:0000256" key="2">
    <source>
        <dbReference type="SAM" id="MobiDB-lite"/>
    </source>
</evidence>
<organism evidence="3">
    <name type="scientific">Cladocopium goreaui</name>
    <dbReference type="NCBI Taxonomy" id="2562237"/>
    <lineage>
        <taxon>Eukaryota</taxon>
        <taxon>Sar</taxon>
        <taxon>Alveolata</taxon>
        <taxon>Dinophyceae</taxon>
        <taxon>Suessiales</taxon>
        <taxon>Symbiodiniaceae</taxon>
        <taxon>Cladocopium</taxon>
    </lineage>
</organism>
<feature type="compositionally biased region" description="Low complexity" evidence="2">
    <location>
        <begin position="449"/>
        <end position="458"/>
    </location>
</feature>
<feature type="region of interest" description="Disordered" evidence="2">
    <location>
        <begin position="547"/>
        <end position="569"/>
    </location>
</feature>
<proteinExistence type="predicted"/>
<reference evidence="3" key="1">
    <citation type="submission" date="2022-10" db="EMBL/GenBank/DDBJ databases">
        <authorList>
            <person name="Chen Y."/>
            <person name="Dougan E. K."/>
            <person name="Chan C."/>
            <person name="Rhodes N."/>
            <person name="Thang M."/>
        </authorList>
    </citation>
    <scope>NUCLEOTIDE SEQUENCE</scope>
</reference>
<evidence type="ECO:0000313" key="4">
    <source>
        <dbReference type="EMBL" id="CAL4788282.1"/>
    </source>
</evidence>
<name>A0A9P1G7V5_9DINO</name>
<reference evidence="4 5" key="2">
    <citation type="submission" date="2024-05" db="EMBL/GenBank/DDBJ databases">
        <authorList>
            <person name="Chen Y."/>
            <person name="Shah S."/>
            <person name="Dougan E. K."/>
            <person name="Thang M."/>
            <person name="Chan C."/>
        </authorList>
    </citation>
    <scope>NUCLEOTIDE SEQUENCE [LARGE SCALE GENOMIC DNA]</scope>
</reference>
<evidence type="ECO:0000256" key="1">
    <source>
        <dbReference type="SAM" id="Coils"/>
    </source>
</evidence>
<keyword evidence="1" id="KW-0175">Coiled coil</keyword>
<dbReference type="AlphaFoldDB" id="A0A9P1G7V5"/>
<dbReference type="EMBL" id="CAMXCT020002868">
    <property type="protein sequence ID" value="CAL1154345.1"/>
    <property type="molecule type" value="Genomic_DNA"/>
</dbReference>
<dbReference type="OrthoDB" id="427587at2759"/>
<feature type="region of interest" description="Disordered" evidence="2">
    <location>
        <begin position="447"/>
        <end position="476"/>
    </location>
</feature>
<dbReference type="Proteomes" id="UP001152797">
    <property type="component" value="Unassembled WGS sequence"/>
</dbReference>
<dbReference type="EMBL" id="CAMXCT010002868">
    <property type="protein sequence ID" value="CAI4000970.1"/>
    <property type="molecule type" value="Genomic_DNA"/>
</dbReference>
<keyword evidence="5" id="KW-1185">Reference proteome</keyword>
<evidence type="ECO:0000313" key="3">
    <source>
        <dbReference type="EMBL" id="CAI4000970.1"/>
    </source>
</evidence>
<feature type="coiled-coil region" evidence="1">
    <location>
        <begin position="105"/>
        <end position="132"/>
    </location>
</feature>
<sequence length="569" mass="63481">MALVSTSTVSKEVPVSVCGRLCHMNKLDSLGSLQRELQQCLGIEQDFDVCDNNGRRICTDQQLEDAISGQRLPLQASLSDASVHLIENRREELAQMQWKVMRDKMQSFSLDVAQLTKQISDLQQQLEVQGKEHDRKLEALRGAIGNQLLEDRSNMEATVISLSERVQSFTTLVNGEQNKREHASKALENQLQDLRRVLDQERHERIQEAKLQDDTLKQCRVMCEAQKHALESTEQQRLSDLQSLKVELGRETRDWSNTASQKLDSFKASLEEVSTQLRLQSETSKQAMERSQEAYDFARKINDIEVKCQQLDVRLSQTSTKFSERQQSITERQDQVWELFEGVRADKQSLEVKSDGISQQVQDLSHSISKFEEGSAKLIAKEVQALRDELVASQNNLSADHTKQISDLESRCSERFERESRLRERMLFDKISNNDRNLSASPLSLAMEPTASPATPATPASPSPPQSVQSSPRGAMPAMPARCLVLPPSGTPSVPDVLPAVQTAPPVLWSSFGKLCRSPSTSHTSVTMAAPPVVISSPQGFPATVARSGQYPPLQAMPCPGSPRDVRQG</sequence>